<feature type="region of interest" description="Disordered" evidence="5">
    <location>
        <begin position="465"/>
        <end position="485"/>
    </location>
</feature>
<evidence type="ECO:0000256" key="3">
    <source>
        <dbReference type="ARBA" id="ARBA00022729"/>
    </source>
</evidence>
<proteinExistence type="predicted"/>
<keyword evidence="6" id="KW-1133">Transmembrane helix</keyword>
<dbReference type="PROSITE" id="PS50847">
    <property type="entry name" value="GRAM_POS_ANCHORING"/>
    <property type="match status" value="1"/>
</dbReference>
<evidence type="ECO:0000256" key="4">
    <source>
        <dbReference type="ARBA" id="ARBA00023088"/>
    </source>
</evidence>
<dbReference type="OrthoDB" id="954626at2"/>
<evidence type="ECO:0000259" key="8">
    <source>
        <dbReference type="PROSITE" id="PS50847"/>
    </source>
</evidence>
<dbReference type="AlphaFoldDB" id="A0A4R4RCY0"/>
<dbReference type="InterPro" id="IPR044016">
    <property type="entry name" value="Big_13"/>
</dbReference>
<sequence length="788" mass="79792">MNRGTPRRLTAVAAATGAFVLAFAGTAPTAAATDGLPDLPDLTELVDLSAAELLADTLETAADRAGLTVDTVRELVESGRAVVGASGVLSYTDEFEAPADGPGAADPVAPAADVPGDPAVGSRPGAPYTVYLDFDGATIRNTEWNRYYDQDVFELAPNAAATDAAYVYQVWARVAEDYAPFDVNVTTTDPGADALHKTSPDDGEYGMTAVVTDTTDIEPAADAGGRAWAGGFGNAFLSPAMIFAPVARDSNAPDVGNIVSHEVGHTFGLNHDGIGDDEYYGDTQAEPDSLWGPIMGAPWSAPLSQWSPGDYAGATHSGEDDLAEITATGTVLQTFMVYDGDQMWPDPYCTDADDPDSPQPGDSVYKPNGQGTCDPAGDPLTLEFHYADRAAYAADDHGGVLDEASALDTTGGDFTATGVIERSGERDVFTFVTGGGPVTVAAEGASVGQNLDLRLELIDGAGELVSEADPESGTDPASPPADRTANGLNAQLEAEVGAGVYHVRVSGTGQGDPAANTPAHGSGYTAYGSLGHYTVSGTAAEFDAAPVTIISPEDGDEVQPAPVEITGSAEPGSTVALTVGDQAAGEGTTDDEGTWSIVLSTDLPLGESTVTAQQTVGDVVVPETASVTVVVPVGPPTIVRPVDGDTATTATPTFSGEGVPGAAVELGITCGEDAWAGGTEVDGEGAWAFTPGQELPNGECSVSAVQAINGTTSAPTDSLTFTVDVATGDDGAAGDDDGSDDGAEDGGDDGLHLPDTGASAHRLVLLAGVVLLGLGAALYARTRRGVTG</sequence>
<feature type="signal peptide" evidence="7">
    <location>
        <begin position="1"/>
        <end position="24"/>
    </location>
</feature>
<feature type="compositionally biased region" description="Acidic residues" evidence="5">
    <location>
        <begin position="732"/>
        <end position="748"/>
    </location>
</feature>
<keyword evidence="10" id="KW-1185">Reference proteome</keyword>
<dbReference type="Gene3D" id="2.60.120.380">
    <property type="match status" value="1"/>
</dbReference>
<organism evidence="9 10">
    <name type="scientific">Jiangella ureilytica</name>
    <dbReference type="NCBI Taxonomy" id="2530374"/>
    <lineage>
        <taxon>Bacteria</taxon>
        <taxon>Bacillati</taxon>
        <taxon>Actinomycetota</taxon>
        <taxon>Actinomycetes</taxon>
        <taxon>Jiangellales</taxon>
        <taxon>Jiangellaceae</taxon>
        <taxon>Jiangella</taxon>
    </lineage>
</organism>
<dbReference type="EMBL" id="SMKL01000084">
    <property type="protein sequence ID" value="TDC47004.1"/>
    <property type="molecule type" value="Genomic_DNA"/>
</dbReference>
<name>A0A4R4RCY0_9ACTN</name>
<feature type="transmembrane region" description="Helical" evidence="6">
    <location>
        <begin position="763"/>
        <end position="780"/>
    </location>
</feature>
<dbReference type="RefSeq" id="WP_131987716.1">
    <property type="nucleotide sequence ID" value="NZ_SMKL01000084.1"/>
</dbReference>
<keyword evidence="4" id="KW-0572">Peptidoglycan-anchor</keyword>
<feature type="chain" id="PRO_5039409338" evidence="7">
    <location>
        <begin position="25"/>
        <end position="788"/>
    </location>
</feature>
<protein>
    <submittedName>
        <fullName evidence="9">LPXTG cell wall anchor domain-containing protein</fullName>
    </submittedName>
</protein>
<dbReference type="Pfam" id="PF19077">
    <property type="entry name" value="Big_13"/>
    <property type="match status" value="1"/>
</dbReference>
<dbReference type="InterPro" id="IPR019931">
    <property type="entry name" value="LPXTG_anchor"/>
</dbReference>
<evidence type="ECO:0000256" key="2">
    <source>
        <dbReference type="ARBA" id="ARBA00022525"/>
    </source>
</evidence>
<keyword evidence="2" id="KW-0964">Secreted</keyword>
<keyword evidence="3 7" id="KW-0732">Signal</keyword>
<gene>
    <name evidence="9" type="ORF">E1212_25495</name>
</gene>
<evidence type="ECO:0000256" key="7">
    <source>
        <dbReference type="SAM" id="SignalP"/>
    </source>
</evidence>
<evidence type="ECO:0000256" key="1">
    <source>
        <dbReference type="ARBA" id="ARBA00022512"/>
    </source>
</evidence>
<feature type="region of interest" description="Disordered" evidence="5">
    <location>
        <begin position="726"/>
        <end position="754"/>
    </location>
</feature>
<evidence type="ECO:0000313" key="10">
    <source>
        <dbReference type="Proteomes" id="UP000295621"/>
    </source>
</evidence>
<dbReference type="Pfam" id="PF13583">
    <property type="entry name" value="Reprolysin_4"/>
    <property type="match status" value="1"/>
</dbReference>
<feature type="domain" description="Gram-positive cocci surface proteins LPxTG" evidence="8">
    <location>
        <begin position="753"/>
        <end position="788"/>
    </location>
</feature>
<feature type="region of interest" description="Disordered" evidence="5">
    <location>
        <begin position="346"/>
        <end position="371"/>
    </location>
</feature>
<accession>A0A4R4RCY0</accession>
<evidence type="ECO:0000256" key="6">
    <source>
        <dbReference type="SAM" id="Phobius"/>
    </source>
</evidence>
<dbReference type="Gene3D" id="2.60.40.10">
    <property type="entry name" value="Immunoglobulins"/>
    <property type="match status" value="2"/>
</dbReference>
<keyword evidence="6" id="KW-0472">Membrane</keyword>
<dbReference type="InterPro" id="IPR013783">
    <property type="entry name" value="Ig-like_fold"/>
</dbReference>
<evidence type="ECO:0000313" key="9">
    <source>
        <dbReference type="EMBL" id="TDC47004.1"/>
    </source>
</evidence>
<keyword evidence="6" id="KW-0812">Transmembrane</keyword>
<dbReference type="GO" id="GO:0005975">
    <property type="term" value="P:carbohydrate metabolic process"/>
    <property type="evidence" value="ECO:0007669"/>
    <property type="project" value="UniProtKB-ARBA"/>
</dbReference>
<dbReference type="SUPFAM" id="SSF55486">
    <property type="entry name" value="Metalloproteases ('zincins'), catalytic domain"/>
    <property type="match status" value="1"/>
</dbReference>
<dbReference type="Proteomes" id="UP000295621">
    <property type="component" value="Unassembled WGS sequence"/>
</dbReference>
<reference evidence="9 10" key="1">
    <citation type="submission" date="2019-02" db="EMBL/GenBank/DDBJ databases">
        <title>Draft genome sequences of novel Actinobacteria.</title>
        <authorList>
            <person name="Sahin N."/>
            <person name="Ay H."/>
            <person name="Saygin H."/>
        </authorList>
    </citation>
    <scope>NUCLEOTIDE SEQUENCE [LARGE SCALE GENOMIC DNA]</scope>
    <source>
        <strain evidence="9 10">KC603</strain>
    </source>
</reference>
<dbReference type="NCBIfam" id="TIGR01167">
    <property type="entry name" value="LPXTG_anchor"/>
    <property type="match status" value="1"/>
</dbReference>
<keyword evidence="1" id="KW-0134">Cell wall</keyword>
<evidence type="ECO:0000256" key="5">
    <source>
        <dbReference type="SAM" id="MobiDB-lite"/>
    </source>
</evidence>
<comment type="caution">
    <text evidence="9">The sequence shown here is derived from an EMBL/GenBank/DDBJ whole genome shotgun (WGS) entry which is preliminary data.</text>
</comment>